<evidence type="ECO:0000256" key="1">
    <source>
        <dbReference type="ARBA" id="ARBA00022598"/>
    </source>
</evidence>
<keyword evidence="3" id="KW-0067">ATP-binding</keyword>
<feature type="non-terminal residue" evidence="5">
    <location>
        <position position="234"/>
    </location>
</feature>
<dbReference type="InterPro" id="IPR014729">
    <property type="entry name" value="Rossmann-like_a/b/a_fold"/>
</dbReference>
<evidence type="ECO:0000313" key="6">
    <source>
        <dbReference type="Proteomes" id="UP000789901"/>
    </source>
</evidence>
<evidence type="ECO:0000256" key="2">
    <source>
        <dbReference type="ARBA" id="ARBA00022741"/>
    </source>
</evidence>
<dbReference type="PRINTS" id="PR00983">
    <property type="entry name" value="TRNASYNTHCYS"/>
</dbReference>
<dbReference type="Pfam" id="PF01406">
    <property type="entry name" value="tRNA-synt_1e"/>
    <property type="match status" value="2"/>
</dbReference>
<dbReference type="InterPro" id="IPR024909">
    <property type="entry name" value="Cys-tRNA/MSH_ligase"/>
</dbReference>
<dbReference type="Gene3D" id="3.40.50.620">
    <property type="entry name" value="HUPs"/>
    <property type="match status" value="2"/>
</dbReference>
<feature type="domain" description="tRNA synthetases class I catalytic" evidence="4">
    <location>
        <begin position="186"/>
        <end position="234"/>
    </location>
</feature>
<evidence type="ECO:0000313" key="5">
    <source>
        <dbReference type="EMBL" id="CAG8581257.1"/>
    </source>
</evidence>
<feature type="domain" description="tRNA synthetases class I catalytic" evidence="4">
    <location>
        <begin position="20"/>
        <end position="183"/>
    </location>
</feature>
<keyword evidence="1" id="KW-0436">Ligase</keyword>
<dbReference type="Proteomes" id="UP000789901">
    <property type="component" value="Unassembled WGS sequence"/>
</dbReference>
<evidence type="ECO:0000259" key="4">
    <source>
        <dbReference type="Pfam" id="PF01406"/>
    </source>
</evidence>
<proteinExistence type="predicted"/>
<dbReference type="InterPro" id="IPR032678">
    <property type="entry name" value="tRNA-synt_1_cat_dom"/>
</dbReference>
<evidence type="ECO:0000256" key="3">
    <source>
        <dbReference type="ARBA" id="ARBA00022840"/>
    </source>
</evidence>
<accession>A0ABN7UF38</accession>
<keyword evidence="6" id="KW-1185">Reference proteome</keyword>
<dbReference type="PANTHER" id="PTHR10890">
    <property type="entry name" value="CYSTEINYL-TRNA SYNTHETASE"/>
    <property type="match status" value="1"/>
</dbReference>
<dbReference type="SUPFAM" id="SSF52374">
    <property type="entry name" value="Nucleotidylyl transferase"/>
    <property type="match status" value="1"/>
</dbReference>
<sequence>MELHLFNSLKKRITQLNLQSGQTINIYLCGPTVYDHIHIGNLRPVIIFDVLHRLLLHLNIKVNYIQNITDIDDKIISKAQKEEKSEKEISDYYTKTYLANLIDYNILSPTHLPRVTNYIPQIQNFIISLLKNGSAYQQTEEVFFRVEENSEYGKLSGQNLTKLKEGTREITQTKKENSHDFEFFAGQTIDIHGGGNDLLFPHHENERIQYLAHNNQELSKIWLHIAHINYGKEK</sequence>
<keyword evidence="2" id="KW-0547">Nucleotide-binding</keyword>
<dbReference type="EMBL" id="CAJVQB010002617">
    <property type="protein sequence ID" value="CAG8581257.1"/>
    <property type="molecule type" value="Genomic_DNA"/>
</dbReference>
<dbReference type="PANTHER" id="PTHR10890:SF3">
    <property type="entry name" value="CYSTEINE--TRNA LIGASE, CYTOPLASMIC"/>
    <property type="match status" value="1"/>
</dbReference>
<protein>
    <submittedName>
        <fullName evidence="5">41288_t:CDS:1</fullName>
    </submittedName>
</protein>
<organism evidence="5 6">
    <name type="scientific">Gigaspora margarita</name>
    <dbReference type="NCBI Taxonomy" id="4874"/>
    <lineage>
        <taxon>Eukaryota</taxon>
        <taxon>Fungi</taxon>
        <taxon>Fungi incertae sedis</taxon>
        <taxon>Mucoromycota</taxon>
        <taxon>Glomeromycotina</taxon>
        <taxon>Glomeromycetes</taxon>
        <taxon>Diversisporales</taxon>
        <taxon>Gigasporaceae</taxon>
        <taxon>Gigaspora</taxon>
    </lineage>
</organism>
<reference evidence="5 6" key="1">
    <citation type="submission" date="2021-06" db="EMBL/GenBank/DDBJ databases">
        <authorList>
            <person name="Kallberg Y."/>
            <person name="Tangrot J."/>
            <person name="Rosling A."/>
        </authorList>
    </citation>
    <scope>NUCLEOTIDE SEQUENCE [LARGE SCALE GENOMIC DNA]</scope>
    <source>
        <strain evidence="5 6">120-4 pot B 10/14</strain>
    </source>
</reference>
<comment type="caution">
    <text evidence="5">The sequence shown here is derived from an EMBL/GenBank/DDBJ whole genome shotgun (WGS) entry which is preliminary data.</text>
</comment>
<gene>
    <name evidence="5" type="ORF">GMARGA_LOCUS5955</name>
</gene>
<name>A0ABN7UF38_GIGMA</name>